<dbReference type="OMA" id="SRMEPKM"/>
<dbReference type="FunFam" id="1.10.555.10:FF:000018">
    <property type="entry name" value="Rho GTPase activating protein 28"/>
    <property type="match status" value="1"/>
</dbReference>
<feature type="domain" description="Rho-GAP" evidence="3">
    <location>
        <begin position="233"/>
        <end position="432"/>
    </location>
</feature>
<dbReference type="GO" id="GO:0051056">
    <property type="term" value="P:regulation of small GTPase mediated signal transduction"/>
    <property type="evidence" value="ECO:0007669"/>
    <property type="project" value="TreeGrafter"/>
</dbReference>
<dbReference type="Pfam" id="PF00620">
    <property type="entry name" value="RhoGAP"/>
    <property type="match status" value="1"/>
</dbReference>
<comment type="function">
    <text evidence="2">GTPase activator for the Rho-type GTPases by converting them to an inactive GDP-bound state.</text>
</comment>
<dbReference type="PANTHER" id="PTHR14963:SF4">
    <property type="entry name" value="RHO GTPASE-ACTIVATING PROTEIN 40"/>
    <property type="match status" value="1"/>
</dbReference>
<name>A0A671XJD8_SPAAU</name>
<keyword evidence="5" id="KW-1185">Reference proteome</keyword>
<dbReference type="Pfam" id="PF25442">
    <property type="entry name" value="Ubiquitin_RHG40_C"/>
    <property type="match status" value="1"/>
</dbReference>
<reference evidence="4" key="3">
    <citation type="submission" date="2025-09" db="UniProtKB">
        <authorList>
            <consortium name="Ensembl"/>
        </authorList>
    </citation>
    <scope>IDENTIFICATION</scope>
</reference>
<dbReference type="PROSITE" id="PS50238">
    <property type="entry name" value="RHOGAP"/>
    <property type="match status" value="1"/>
</dbReference>
<dbReference type="GO" id="GO:0030833">
    <property type="term" value="P:regulation of actin filament polymerization"/>
    <property type="evidence" value="ECO:0007669"/>
    <property type="project" value="TreeGrafter"/>
</dbReference>
<evidence type="ECO:0000313" key="5">
    <source>
        <dbReference type="Proteomes" id="UP000472265"/>
    </source>
</evidence>
<keyword evidence="1" id="KW-0343">GTPase activation</keyword>
<dbReference type="Ensembl" id="ENSSAUT00010053864.1">
    <property type="protein sequence ID" value="ENSSAUP00010051214.1"/>
    <property type="gene ID" value="ENSSAUG00010021285.1"/>
</dbReference>
<accession>A0A671XJD8</accession>
<reference evidence="4" key="1">
    <citation type="submission" date="2021-04" db="EMBL/GenBank/DDBJ databases">
        <authorList>
            <consortium name="Wellcome Sanger Institute Data Sharing"/>
        </authorList>
    </citation>
    <scope>NUCLEOTIDE SEQUENCE [LARGE SCALE GENOMIC DNA]</scope>
</reference>
<evidence type="ECO:0000259" key="3">
    <source>
        <dbReference type="PROSITE" id="PS50238"/>
    </source>
</evidence>
<dbReference type="SMART" id="SM00324">
    <property type="entry name" value="RhoGAP"/>
    <property type="match status" value="1"/>
</dbReference>
<proteinExistence type="predicted"/>
<dbReference type="PANTHER" id="PTHR14963">
    <property type="entry name" value="RHO GTPASE ACTIVATING PROTEIN 18,19-RELATED"/>
    <property type="match status" value="1"/>
</dbReference>
<gene>
    <name evidence="4" type="primary">arhgap40</name>
</gene>
<dbReference type="Proteomes" id="UP000472265">
    <property type="component" value="Chromosome 6"/>
</dbReference>
<evidence type="ECO:0000256" key="2">
    <source>
        <dbReference type="ARBA" id="ARBA00055252"/>
    </source>
</evidence>
<organism evidence="4 5">
    <name type="scientific">Sparus aurata</name>
    <name type="common">Gilthead sea bream</name>
    <dbReference type="NCBI Taxonomy" id="8175"/>
    <lineage>
        <taxon>Eukaryota</taxon>
        <taxon>Metazoa</taxon>
        <taxon>Chordata</taxon>
        <taxon>Craniata</taxon>
        <taxon>Vertebrata</taxon>
        <taxon>Euteleostomi</taxon>
        <taxon>Actinopterygii</taxon>
        <taxon>Neopterygii</taxon>
        <taxon>Teleostei</taxon>
        <taxon>Neoteleostei</taxon>
        <taxon>Acanthomorphata</taxon>
        <taxon>Eupercaria</taxon>
        <taxon>Spariformes</taxon>
        <taxon>Sparidae</taxon>
        <taxon>Sparus</taxon>
    </lineage>
</organism>
<dbReference type="GO" id="GO:0005096">
    <property type="term" value="F:GTPase activator activity"/>
    <property type="evidence" value="ECO:0007669"/>
    <property type="project" value="UniProtKB-KW"/>
</dbReference>
<dbReference type="AlphaFoldDB" id="A0A671XJD8"/>
<sequence length="546" mass="62374">MIKKNTWFETNSDRYTNSYITLLMSLCIHICLLYVCDSEGEQEEQWLADAGLSNLISEDSEDVDNAVLLSTLTRTQAEAVQRRLDSYTLSLRKRNKPAPRDVREVFKPPITQVRTISNPRIPGCVSEVRGAPKEEIFITDVAYCEQAVIFLKQAKLPQINVQRRKEDGTLPRVTCPKCRLGVTRIQDLSHSDMKKVRQLALIDMTALCDLLELEVKRHKMGKRKIPESSLYGVPLATLLENDQKIKPNTSTPLFLQALLSFLEKKGVDSEGILRVPGAQSRIKLLQQNLETNFYSGQVSWDDVSPNDAAALLKKFIRELPAPLLTAEYLNTFSAVRDITELKQKLHMLNLLILLLPEPNRNTLKALLEFLSKVVSREKRNRMNLWAVATIMAPNLFLHKAIPSRLTEGAEKGHAEKAADVMRLLIRYQDLLWTIPNFLMSQVRKLNENSNRRYQFYDRRIKNLLRKIHTDSRDKPDKNTSEKMTHLRDLFSDRNGAVLYPDCALYEVGGNIGEHCLDPDTHLLDLYNSNNSGEWVIKLKPNASRGV</sequence>
<protein>
    <recommendedName>
        <fullName evidence="3">Rho-GAP domain-containing protein</fullName>
    </recommendedName>
</protein>
<dbReference type="InterPro" id="IPR008936">
    <property type="entry name" value="Rho_GTPase_activation_prot"/>
</dbReference>
<dbReference type="InterPro" id="IPR000198">
    <property type="entry name" value="RhoGAP_dom"/>
</dbReference>
<dbReference type="Gene3D" id="1.10.555.10">
    <property type="entry name" value="Rho GTPase activation protein"/>
    <property type="match status" value="1"/>
</dbReference>
<evidence type="ECO:0000313" key="4">
    <source>
        <dbReference type="Ensembl" id="ENSSAUP00010051214.1"/>
    </source>
</evidence>
<reference evidence="4" key="2">
    <citation type="submission" date="2025-08" db="UniProtKB">
        <authorList>
            <consortium name="Ensembl"/>
        </authorList>
    </citation>
    <scope>IDENTIFICATION</scope>
</reference>
<dbReference type="InterPro" id="IPR057323">
    <property type="entry name" value="RHG40/28/18_ubiquitin"/>
</dbReference>
<dbReference type="GeneTree" id="ENSGT00940000162174"/>
<dbReference type="GO" id="GO:0005737">
    <property type="term" value="C:cytoplasm"/>
    <property type="evidence" value="ECO:0007669"/>
    <property type="project" value="TreeGrafter"/>
</dbReference>
<dbReference type="GO" id="GO:0007165">
    <property type="term" value="P:signal transduction"/>
    <property type="evidence" value="ECO:0007669"/>
    <property type="project" value="InterPro"/>
</dbReference>
<dbReference type="SUPFAM" id="SSF48350">
    <property type="entry name" value="GTPase activation domain, GAP"/>
    <property type="match status" value="1"/>
</dbReference>
<evidence type="ECO:0000256" key="1">
    <source>
        <dbReference type="ARBA" id="ARBA00022468"/>
    </source>
</evidence>